<accession>A0A135ZA57</accession>
<evidence type="ECO:0000313" key="1">
    <source>
        <dbReference type="EMBL" id="KXI18519.1"/>
    </source>
</evidence>
<gene>
    <name evidence="1" type="ORF">HMPREF3230_00290</name>
</gene>
<dbReference type="PATRIC" id="fig|2702.101.peg.284"/>
<dbReference type="AlphaFoldDB" id="A0A135ZA57"/>
<name>A0A135ZA57_GARVA</name>
<evidence type="ECO:0000313" key="2">
    <source>
        <dbReference type="Proteomes" id="UP000070505"/>
    </source>
</evidence>
<dbReference type="EMBL" id="LSRC01000012">
    <property type="protein sequence ID" value="KXI18519.1"/>
    <property type="molecule type" value="Genomic_DNA"/>
</dbReference>
<reference evidence="2" key="1">
    <citation type="submission" date="2016-02" db="EMBL/GenBank/DDBJ databases">
        <authorList>
            <person name="Mitreva M."/>
            <person name="Pepin K.H."/>
            <person name="Mihindukulasuriya K.A."/>
            <person name="Fulton R."/>
            <person name="Fronick C."/>
            <person name="O'Laughlin M."/>
            <person name="Miner T."/>
            <person name="Herter B."/>
            <person name="Rosa B.A."/>
            <person name="Cordes M."/>
            <person name="Tomlinson C."/>
            <person name="Wollam A."/>
            <person name="Palsikar V.B."/>
            <person name="Mardis E.R."/>
            <person name="Wilson R.K."/>
        </authorList>
    </citation>
    <scope>NUCLEOTIDE SEQUENCE [LARGE SCALE GENOMIC DNA]</scope>
    <source>
        <strain evidence="2">CMW7778B</strain>
    </source>
</reference>
<organism evidence="1 2">
    <name type="scientific">Gardnerella vaginalis</name>
    <dbReference type="NCBI Taxonomy" id="2702"/>
    <lineage>
        <taxon>Bacteria</taxon>
        <taxon>Bacillati</taxon>
        <taxon>Actinomycetota</taxon>
        <taxon>Actinomycetes</taxon>
        <taxon>Bifidobacteriales</taxon>
        <taxon>Bifidobacteriaceae</taxon>
        <taxon>Gardnerella</taxon>
    </lineage>
</organism>
<sequence length="62" mass="7231">MYVACLFTLVNFITSFKNLALYQIEDLKNAFLQKKNLFFHNFVDLALDFFYAISVIANDNLS</sequence>
<comment type="caution">
    <text evidence="1">The sequence shown here is derived from an EMBL/GenBank/DDBJ whole genome shotgun (WGS) entry which is preliminary data.</text>
</comment>
<protein>
    <submittedName>
        <fullName evidence="1">Uncharacterized protein</fullName>
    </submittedName>
</protein>
<proteinExistence type="predicted"/>
<dbReference type="Proteomes" id="UP000070505">
    <property type="component" value="Unassembled WGS sequence"/>
</dbReference>